<evidence type="ECO:0000259" key="2">
    <source>
        <dbReference type="SMART" id="SM00903"/>
    </source>
</evidence>
<dbReference type="Gene3D" id="2.30.110.10">
    <property type="entry name" value="Electron Transport, Fmn-binding Protein, Chain A"/>
    <property type="match status" value="1"/>
</dbReference>
<dbReference type="InterPro" id="IPR002563">
    <property type="entry name" value="Flavin_Rdtase-like_dom"/>
</dbReference>
<dbReference type="PANTHER" id="PTHR30466">
    <property type="entry name" value="FLAVIN REDUCTASE"/>
    <property type="match status" value="1"/>
</dbReference>
<feature type="domain" description="Flavin reductase like" evidence="2">
    <location>
        <begin position="16"/>
        <end position="160"/>
    </location>
</feature>
<evidence type="ECO:0000313" key="4">
    <source>
        <dbReference type="Proteomes" id="UP001490365"/>
    </source>
</evidence>
<evidence type="ECO:0000313" key="3">
    <source>
        <dbReference type="EMBL" id="MER6271154.1"/>
    </source>
</evidence>
<dbReference type="SUPFAM" id="SSF50475">
    <property type="entry name" value="FMN-binding split barrel"/>
    <property type="match status" value="1"/>
</dbReference>
<dbReference type="GO" id="GO:0016491">
    <property type="term" value="F:oxidoreductase activity"/>
    <property type="evidence" value="ECO:0007669"/>
    <property type="project" value="UniProtKB-KW"/>
</dbReference>
<dbReference type="Proteomes" id="UP001490365">
    <property type="component" value="Unassembled WGS sequence"/>
</dbReference>
<reference evidence="3 4" key="1">
    <citation type="submission" date="2024-06" db="EMBL/GenBank/DDBJ databases">
        <title>The Natural Products Discovery Center: Release of the First 8490 Sequenced Strains for Exploring Actinobacteria Biosynthetic Diversity.</title>
        <authorList>
            <person name="Kalkreuter E."/>
            <person name="Kautsar S.A."/>
            <person name="Yang D."/>
            <person name="Bader C.D."/>
            <person name="Teijaro C.N."/>
            <person name="Fluegel L."/>
            <person name="Davis C.M."/>
            <person name="Simpson J.R."/>
            <person name="Lauterbach L."/>
            <person name="Steele A.D."/>
            <person name="Gui C."/>
            <person name="Meng S."/>
            <person name="Li G."/>
            <person name="Viehrig K."/>
            <person name="Ye F."/>
            <person name="Su P."/>
            <person name="Kiefer A.F."/>
            <person name="Nichols A."/>
            <person name="Cepeda A.J."/>
            <person name="Yan W."/>
            <person name="Fan B."/>
            <person name="Jiang Y."/>
            <person name="Adhikari A."/>
            <person name="Zheng C.-J."/>
            <person name="Schuster L."/>
            <person name="Cowan T.M."/>
            <person name="Smanski M.J."/>
            <person name="Chevrette M.G."/>
            <person name="De Carvalho L.P.S."/>
            <person name="Shen B."/>
        </authorList>
    </citation>
    <scope>NUCLEOTIDE SEQUENCE [LARGE SCALE GENOMIC DNA]</scope>
    <source>
        <strain evidence="3 4">NPDC001694</strain>
    </source>
</reference>
<protein>
    <submittedName>
        <fullName evidence="3">Flavin reductase family protein</fullName>
        <ecNumber evidence="3">1.-.-.-</ecNumber>
    </submittedName>
</protein>
<accession>A0ABV1TN31</accession>
<comment type="caution">
    <text evidence="3">The sequence shown here is derived from an EMBL/GenBank/DDBJ whole genome shotgun (WGS) entry which is preliminary data.</text>
</comment>
<evidence type="ECO:0000256" key="1">
    <source>
        <dbReference type="ARBA" id="ARBA00023002"/>
    </source>
</evidence>
<sequence length="179" mass="18792">MKSTAGTTGAALTHAMARVPGPVAVVTTVDGTGRRWGFTATSFSSLSLDPPLVLVCLDRAASTHGAFTSADRFLVSLLAHDQEQVALRFARSGTDRFAAGDMEPCELGLPGSPGACARVACALHAVLDGGDHSILVGRVLDTHVDDDRTPLVYHDRTFTHPASSLDLPNPLPALHLADW</sequence>
<dbReference type="PANTHER" id="PTHR30466:SF1">
    <property type="entry name" value="FMN REDUCTASE (NADH) RUTF"/>
    <property type="match status" value="1"/>
</dbReference>
<keyword evidence="1 3" id="KW-0560">Oxidoreductase</keyword>
<gene>
    <name evidence="3" type="ORF">ABT211_28240</name>
</gene>
<dbReference type="EMBL" id="JBEOZM010000014">
    <property type="protein sequence ID" value="MER6271154.1"/>
    <property type="molecule type" value="Genomic_DNA"/>
</dbReference>
<dbReference type="EC" id="1.-.-.-" evidence="3"/>
<proteinExistence type="predicted"/>
<keyword evidence="4" id="KW-1185">Reference proteome</keyword>
<dbReference type="InterPro" id="IPR050268">
    <property type="entry name" value="NADH-dep_flavin_reductase"/>
</dbReference>
<organism evidence="3 4">
    <name type="scientific">Streptomyces sp. 900105755</name>
    <dbReference type="NCBI Taxonomy" id="3154389"/>
    <lineage>
        <taxon>Bacteria</taxon>
        <taxon>Bacillati</taxon>
        <taxon>Actinomycetota</taxon>
        <taxon>Actinomycetes</taxon>
        <taxon>Kitasatosporales</taxon>
        <taxon>Streptomycetaceae</taxon>
        <taxon>Streptomyces</taxon>
    </lineage>
</organism>
<name>A0ABV1TN31_9ACTN</name>
<dbReference type="InterPro" id="IPR012349">
    <property type="entry name" value="Split_barrel_FMN-bd"/>
</dbReference>
<dbReference type="Pfam" id="PF01613">
    <property type="entry name" value="Flavin_Reduct"/>
    <property type="match status" value="1"/>
</dbReference>
<dbReference type="RefSeq" id="WP_351959555.1">
    <property type="nucleotide sequence ID" value="NZ_JBEOZM010000014.1"/>
</dbReference>
<dbReference type="SMART" id="SM00903">
    <property type="entry name" value="Flavin_Reduct"/>
    <property type="match status" value="1"/>
</dbReference>